<evidence type="ECO:0000313" key="2">
    <source>
        <dbReference type="Proteomes" id="UP000672934"/>
    </source>
</evidence>
<comment type="caution">
    <text evidence="1">The sequence shown here is derived from an EMBL/GenBank/DDBJ whole genome shotgun (WGS) entry which is preliminary data.</text>
</comment>
<proteinExistence type="predicted"/>
<dbReference type="EMBL" id="CAJPUY010000037">
    <property type="protein sequence ID" value="CAG2157652.1"/>
    <property type="molecule type" value="Genomic_DNA"/>
</dbReference>
<keyword evidence="2" id="KW-1185">Reference proteome</keyword>
<reference evidence="1" key="1">
    <citation type="submission" date="2021-03" db="EMBL/GenBank/DDBJ databases">
        <authorList>
            <person name="Peeters C."/>
        </authorList>
    </citation>
    <scope>NUCLEOTIDE SEQUENCE</scope>
    <source>
        <strain evidence="1">LMG 31506</strain>
    </source>
</reference>
<name>A0A916NG57_9BURK</name>
<organism evidence="1 2">
    <name type="scientific">Cupriavidus yeoncheonensis</name>
    <dbReference type="NCBI Taxonomy" id="1462994"/>
    <lineage>
        <taxon>Bacteria</taxon>
        <taxon>Pseudomonadati</taxon>
        <taxon>Pseudomonadota</taxon>
        <taxon>Betaproteobacteria</taxon>
        <taxon>Burkholderiales</taxon>
        <taxon>Burkholderiaceae</taxon>
        <taxon>Cupriavidus</taxon>
    </lineage>
</organism>
<sequence length="258" mass="28104">MRHSHALSRRHRARIFERCRPACARLADAGAAVMPSRPGNAHKSLCHADVNGAPTLALGLPDCKAVSRQTESNAPGLAHHRHSTLLFTALLACRRRAITSWPHAIRCDRRAARRKPDTICPSIGVASRPVGRQPGSGRYCIYQAWLLPFGGNHCLPQEPGAGPHARLRPSDRNLRTGSRLCLVRCGPPANPDCGPDSRLFAGSIGTARHWPLETSLQARYVFKGDPVLSDNKGDTRRITVRSNVPRPVLSMARALQSG</sequence>
<dbReference type="AlphaFoldDB" id="A0A916NG57"/>
<evidence type="ECO:0000313" key="1">
    <source>
        <dbReference type="EMBL" id="CAG2157652.1"/>
    </source>
</evidence>
<gene>
    <name evidence="1" type="ORF">LMG31506_06078</name>
</gene>
<dbReference type="Proteomes" id="UP000672934">
    <property type="component" value="Unassembled WGS sequence"/>
</dbReference>
<protein>
    <submittedName>
        <fullName evidence="1">Uncharacterized protein</fullName>
    </submittedName>
</protein>
<accession>A0A916NG57</accession>